<proteinExistence type="predicted"/>
<name>A0A1B6FLJ5_9HEMI</name>
<protein>
    <submittedName>
        <fullName evidence="1">Uncharacterized protein</fullName>
    </submittedName>
</protein>
<dbReference type="EMBL" id="GECZ01018728">
    <property type="protein sequence ID" value="JAS51041.1"/>
    <property type="molecule type" value="Transcribed_RNA"/>
</dbReference>
<dbReference type="AlphaFoldDB" id="A0A1B6FLJ5"/>
<accession>A0A1B6FLJ5</accession>
<feature type="non-terminal residue" evidence="1">
    <location>
        <position position="243"/>
    </location>
</feature>
<reference evidence="1" key="1">
    <citation type="submission" date="2015-11" db="EMBL/GenBank/DDBJ databases">
        <title>De novo transcriptome assembly of four potential Pierce s Disease insect vectors from Arizona vineyards.</title>
        <authorList>
            <person name="Tassone E.E."/>
        </authorList>
    </citation>
    <scope>NUCLEOTIDE SEQUENCE</scope>
</reference>
<organism evidence="1">
    <name type="scientific">Cuerna arida</name>
    <dbReference type="NCBI Taxonomy" id="1464854"/>
    <lineage>
        <taxon>Eukaryota</taxon>
        <taxon>Metazoa</taxon>
        <taxon>Ecdysozoa</taxon>
        <taxon>Arthropoda</taxon>
        <taxon>Hexapoda</taxon>
        <taxon>Insecta</taxon>
        <taxon>Pterygota</taxon>
        <taxon>Neoptera</taxon>
        <taxon>Paraneoptera</taxon>
        <taxon>Hemiptera</taxon>
        <taxon>Auchenorrhyncha</taxon>
        <taxon>Membracoidea</taxon>
        <taxon>Cicadellidae</taxon>
        <taxon>Cicadellinae</taxon>
        <taxon>Proconiini</taxon>
        <taxon>Cuerna</taxon>
    </lineage>
</organism>
<evidence type="ECO:0000313" key="1">
    <source>
        <dbReference type="EMBL" id="JAS51041.1"/>
    </source>
</evidence>
<feature type="non-terminal residue" evidence="1">
    <location>
        <position position="1"/>
    </location>
</feature>
<sequence length="243" mass="27445">CICSHMYSWFDIRKEMLQLTMHHCILVVFSLLTVAYGIQATSKPSCNIDASTVKLPVRHGKCKNPVVAKRKLFDDVEAASPFYVVAMTKTPNTQEIDNVCYTYFEDFNVFLHVISTVYKNGTSTQAILKKYDVEDQPGLAEAFGNDCIYHDFTLQPPLCNATVFPLYRCYLCGGCPNLDVGPTPGKDIRIVLTNQPKLSKDCKAEIKAMFQSSYKLKGSEFVFLPQMKEYRCVTSFTYIAVNC</sequence>
<gene>
    <name evidence="1" type="ORF">g.44031</name>
</gene>